<dbReference type="InterPro" id="IPR013783">
    <property type="entry name" value="Ig-like_fold"/>
</dbReference>
<name>A0A8B4TPB8_9ENTR</name>
<dbReference type="Gene3D" id="2.60.40.1080">
    <property type="match status" value="1"/>
</dbReference>
<dbReference type="AlphaFoldDB" id="A0A8B4TPB8"/>
<evidence type="ECO:0000259" key="1">
    <source>
        <dbReference type="PROSITE" id="PS50835"/>
    </source>
</evidence>
<sequence length="401" mass="42993">MNYNDNELIEQLRKHIEGELTIPGKFYPDVSKWTDTSVNTFGTSHMNRLNQGAIQYLRDMEAMRQDEINHDWQGQWERKLKQDKFNAAHPQKPLPERALPKINKRSWLTRRKPQVEYTSLAAHLQDTVGDTQTYSWDSSKPSVASVVNKNSNTTTVTGVAEGKANINAHLQTVDDSGNTATSSGYTTITVTAAPTTKAHAKTATVSLSNTTATANTAFTCNASLSNVQEPDDGSYTYTWFFSGPTNGTLAFNSTTSSTATISGTPATSGTVTVKCNIKDSYGTYATVTAGTITVNAAPSNAAHVPTTATGCTADGSWNGSNKHGVYQHRLFHSGITNDDGTFTYLWGWNGAAPSGISYDTPTASDTYVSGTAAAAGTFHGTCTVTDTYGGVVVQTWTDTIG</sequence>
<accession>A0A8B4TPB8</accession>
<feature type="domain" description="Ig-like" evidence="1">
    <location>
        <begin position="194"/>
        <end position="293"/>
    </location>
</feature>
<dbReference type="EMBL" id="UJZG01000001">
    <property type="protein sequence ID" value="SXD86835.1"/>
    <property type="molecule type" value="Genomic_DNA"/>
</dbReference>
<protein>
    <recommendedName>
        <fullName evidence="1">Ig-like domain-containing protein</fullName>
    </recommendedName>
</protein>
<organism evidence="2 3">
    <name type="scientific">Klebsiella quasivariicola</name>
    <dbReference type="NCBI Taxonomy" id="2026240"/>
    <lineage>
        <taxon>Bacteria</taxon>
        <taxon>Pseudomonadati</taxon>
        <taxon>Pseudomonadota</taxon>
        <taxon>Gammaproteobacteria</taxon>
        <taxon>Enterobacterales</taxon>
        <taxon>Enterobacteriaceae</taxon>
        <taxon>Klebsiella/Raoultella group</taxon>
        <taxon>Klebsiella</taxon>
        <taxon>Klebsiella pneumoniae complex</taxon>
    </lineage>
</organism>
<reference evidence="2 3" key="1">
    <citation type="submission" date="2018-08" db="EMBL/GenBank/DDBJ databases">
        <authorList>
            <consortium name="Pathogen Informatics"/>
        </authorList>
    </citation>
    <scope>NUCLEOTIDE SEQUENCE [LARGE SCALE GENOMIC DNA]</scope>
    <source>
        <strain evidence="2 3">EuSCAPE_IT371</strain>
    </source>
</reference>
<evidence type="ECO:0000313" key="2">
    <source>
        <dbReference type="EMBL" id="SXD86835.1"/>
    </source>
</evidence>
<dbReference type="Gene3D" id="2.60.40.10">
    <property type="entry name" value="Immunoglobulins"/>
    <property type="match status" value="1"/>
</dbReference>
<gene>
    <name evidence="2" type="ORF">SAMEA3538780_00435</name>
</gene>
<comment type="caution">
    <text evidence="2">The sequence shown here is derived from an EMBL/GenBank/DDBJ whole genome shotgun (WGS) entry which is preliminary data.</text>
</comment>
<dbReference type="InterPro" id="IPR007110">
    <property type="entry name" value="Ig-like_dom"/>
</dbReference>
<dbReference type="RefSeq" id="WP_142832748.1">
    <property type="nucleotide sequence ID" value="NZ_UJZG01000001.1"/>
</dbReference>
<evidence type="ECO:0000313" key="3">
    <source>
        <dbReference type="Proteomes" id="UP000257712"/>
    </source>
</evidence>
<dbReference type="Proteomes" id="UP000257712">
    <property type="component" value="Unassembled WGS sequence"/>
</dbReference>
<dbReference type="PROSITE" id="PS50835">
    <property type="entry name" value="IG_LIKE"/>
    <property type="match status" value="1"/>
</dbReference>
<proteinExistence type="predicted"/>